<gene>
    <name evidence="2" type="ORF">DPMN_051882</name>
</gene>
<name>A0A9D4HMJ1_DREPO</name>
<feature type="region of interest" description="Disordered" evidence="1">
    <location>
        <begin position="1"/>
        <end position="22"/>
    </location>
</feature>
<organism evidence="2 3">
    <name type="scientific">Dreissena polymorpha</name>
    <name type="common">Zebra mussel</name>
    <name type="synonym">Mytilus polymorpha</name>
    <dbReference type="NCBI Taxonomy" id="45954"/>
    <lineage>
        <taxon>Eukaryota</taxon>
        <taxon>Metazoa</taxon>
        <taxon>Spiralia</taxon>
        <taxon>Lophotrochozoa</taxon>
        <taxon>Mollusca</taxon>
        <taxon>Bivalvia</taxon>
        <taxon>Autobranchia</taxon>
        <taxon>Heteroconchia</taxon>
        <taxon>Euheterodonta</taxon>
        <taxon>Imparidentia</taxon>
        <taxon>Neoheterodontei</taxon>
        <taxon>Myida</taxon>
        <taxon>Dreissenoidea</taxon>
        <taxon>Dreissenidae</taxon>
        <taxon>Dreissena</taxon>
    </lineage>
</organism>
<reference evidence="2" key="2">
    <citation type="submission" date="2020-11" db="EMBL/GenBank/DDBJ databases">
        <authorList>
            <person name="McCartney M.A."/>
            <person name="Auch B."/>
            <person name="Kono T."/>
            <person name="Mallez S."/>
            <person name="Becker A."/>
            <person name="Gohl D.M."/>
            <person name="Silverstein K.A.T."/>
            <person name="Koren S."/>
            <person name="Bechman K.B."/>
            <person name="Herman A."/>
            <person name="Abrahante J.E."/>
            <person name="Garbe J."/>
        </authorList>
    </citation>
    <scope>NUCLEOTIDE SEQUENCE</scope>
    <source>
        <strain evidence="2">Duluth1</strain>
        <tissue evidence="2">Whole animal</tissue>
    </source>
</reference>
<dbReference type="AlphaFoldDB" id="A0A9D4HMJ1"/>
<comment type="caution">
    <text evidence="2">The sequence shown here is derived from an EMBL/GenBank/DDBJ whole genome shotgun (WGS) entry which is preliminary data.</text>
</comment>
<sequence length="61" mass="6255">MLTQGRGDGHCDGADADSNGSGDYNILLLIISVVVMLTSSMMSCDLNGGVAHTGCVYSDIC</sequence>
<evidence type="ECO:0000313" key="2">
    <source>
        <dbReference type="EMBL" id="KAH3726027.1"/>
    </source>
</evidence>
<keyword evidence="3" id="KW-1185">Reference proteome</keyword>
<protein>
    <submittedName>
        <fullName evidence="2">Uncharacterized protein</fullName>
    </submittedName>
</protein>
<evidence type="ECO:0000313" key="3">
    <source>
        <dbReference type="Proteomes" id="UP000828390"/>
    </source>
</evidence>
<evidence type="ECO:0000256" key="1">
    <source>
        <dbReference type="SAM" id="MobiDB-lite"/>
    </source>
</evidence>
<dbReference type="EMBL" id="JAIWYP010000012">
    <property type="protein sequence ID" value="KAH3726027.1"/>
    <property type="molecule type" value="Genomic_DNA"/>
</dbReference>
<accession>A0A9D4HMJ1</accession>
<dbReference type="Proteomes" id="UP000828390">
    <property type="component" value="Unassembled WGS sequence"/>
</dbReference>
<proteinExistence type="predicted"/>
<reference evidence="2" key="1">
    <citation type="journal article" date="2019" name="bioRxiv">
        <title>The Genome of the Zebra Mussel, Dreissena polymorpha: A Resource for Invasive Species Research.</title>
        <authorList>
            <person name="McCartney M.A."/>
            <person name="Auch B."/>
            <person name="Kono T."/>
            <person name="Mallez S."/>
            <person name="Zhang Y."/>
            <person name="Obille A."/>
            <person name="Becker A."/>
            <person name="Abrahante J.E."/>
            <person name="Garbe J."/>
            <person name="Badalamenti J.P."/>
            <person name="Herman A."/>
            <person name="Mangelson H."/>
            <person name="Liachko I."/>
            <person name="Sullivan S."/>
            <person name="Sone E.D."/>
            <person name="Koren S."/>
            <person name="Silverstein K.A.T."/>
            <person name="Beckman K.B."/>
            <person name="Gohl D.M."/>
        </authorList>
    </citation>
    <scope>NUCLEOTIDE SEQUENCE</scope>
    <source>
        <strain evidence="2">Duluth1</strain>
        <tissue evidence="2">Whole animal</tissue>
    </source>
</reference>